<organism evidence="3 4">
    <name type="scientific">Tieghemostelium lacteum</name>
    <name type="common">Slime mold</name>
    <name type="synonym">Dictyostelium lacteum</name>
    <dbReference type="NCBI Taxonomy" id="361077"/>
    <lineage>
        <taxon>Eukaryota</taxon>
        <taxon>Amoebozoa</taxon>
        <taxon>Evosea</taxon>
        <taxon>Eumycetozoa</taxon>
        <taxon>Dictyostelia</taxon>
        <taxon>Dictyosteliales</taxon>
        <taxon>Raperosteliaceae</taxon>
        <taxon>Tieghemostelium</taxon>
    </lineage>
</organism>
<dbReference type="InterPro" id="IPR050213">
    <property type="entry name" value="GST_superfamily"/>
</dbReference>
<dbReference type="GO" id="GO:0004364">
    <property type="term" value="F:glutathione transferase activity"/>
    <property type="evidence" value="ECO:0007669"/>
    <property type="project" value="TreeGrafter"/>
</dbReference>
<dbReference type="InterPro" id="IPR010987">
    <property type="entry name" value="Glutathione-S-Trfase_C-like"/>
</dbReference>
<dbReference type="Gene3D" id="1.20.1050.10">
    <property type="match status" value="1"/>
</dbReference>
<comment type="caution">
    <text evidence="3">The sequence shown here is derived from an EMBL/GenBank/DDBJ whole genome shotgun (WGS) entry which is preliminary data.</text>
</comment>
<protein>
    <submittedName>
        <fullName evidence="3">Putative glutathione S-transferase</fullName>
    </submittedName>
</protein>
<dbReference type="Proteomes" id="UP000076078">
    <property type="component" value="Unassembled WGS sequence"/>
</dbReference>
<feature type="domain" description="GST C-terminal" evidence="2">
    <location>
        <begin position="85"/>
        <end position="201"/>
    </location>
</feature>
<evidence type="ECO:0000313" key="3">
    <source>
        <dbReference type="EMBL" id="KYR01429.1"/>
    </source>
</evidence>
<dbReference type="SFLD" id="SFLDS00019">
    <property type="entry name" value="Glutathione_Transferase_(cytos"/>
    <property type="match status" value="1"/>
</dbReference>
<dbReference type="PROSITE" id="PS50405">
    <property type="entry name" value="GST_CTER"/>
    <property type="match status" value="1"/>
</dbReference>
<dbReference type="InterPro" id="IPR036249">
    <property type="entry name" value="Thioredoxin-like_sf"/>
</dbReference>
<feature type="domain" description="GST N-terminal" evidence="1">
    <location>
        <begin position="1"/>
        <end position="83"/>
    </location>
</feature>
<dbReference type="PANTHER" id="PTHR11571:SF150">
    <property type="entry name" value="GLUTATHIONE S-TRANSFERASE"/>
    <property type="match status" value="1"/>
</dbReference>
<dbReference type="InterPro" id="IPR040079">
    <property type="entry name" value="Glutathione_S-Trfase"/>
</dbReference>
<reference evidence="3 4" key="1">
    <citation type="submission" date="2015-12" db="EMBL/GenBank/DDBJ databases">
        <title>Dictyostelia acquired genes for synthesis and detection of signals that induce cell-type specialization by lateral gene transfer from prokaryotes.</title>
        <authorList>
            <person name="Gloeckner G."/>
            <person name="Schaap P."/>
        </authorList>
    </citation>
    <scope>NUCLEOTIDE SEQUENCE [LARGE SCALE GENOMIC DNA]</scope>
    <source>
        <strain evidence="3 4">TK</strain>
    </source>
</reference>
<dbReference type="Pfam" id="PF14497">
    <property type="entry name" value="GST_C_3"/>
    <property type="match status" value="1"/>
</dbReference>
<keyword evidence="4" id="KW-1185">Reference proteome</keyword>
<dbReference type="GO" id="GO:0006749">
    <property type="term" value="P:glutathione metabolic process"/>
    <property type="evidence" value="ECO:0007669"/>
    <property type="project" value="TreeGrafter"/>
</dbReference>
<dbReference type="OrthoDB" id="16574at2759"/>
<evidence type="ECO:0000259" key="1">
    <source>
        <dbReference type="PROSITE" id="PS50404"/>
    </source>
</evidence>
<dbReference type="SUPFAM" id="SSF47616">
    <property type="entry name" value="GST C-terminal domain-like"/>
    <property type="match status" value="1"/>
</dbReference>
<evidence type="ECO:0000313" key="4">
    <source>
        <dbReference type="Proteomes" id="UP000076078"/>
    </source>
</evidence>
<dbReference type="STRING" id="361077.A0A152A5D2"/>
<evidence type="ECO:0000259" key="2">
    <source>
        <dbReference type="PROSITE" id="PS50405"/>
    </source>
</evidence>
<gene>
    <name evidence="3" type="ORF">DLAC_01913</name>
</gene>
<dbReference type="PROSITE" id="PS50404">
    <property type="entry name" value="GST_NTER"/>
    <property type="match status" value="1"/>
</dbReference>
<dbReference type="Gene3D" id="3.40.30.10">
    <property type="entry name" value="Glutaredoxin"/>
    <property type="match status" value="1"/>
</dbReference>
<accession>A0A152A5D2</accession>
<dbReference type="OMA" id="YFNIMGL"/>
<dbReference type="SUPFAM" id="SSF52833">
    <property type="entry name" value="Thioredoxin-like"/>
    <property type="match status" value="1"/>
</dbReference>
<dbReference type="InParanoid" id="A0A152A5D2"/>
<dbReference type="AlphaFoldDB" id="A0A152A5D2"/>
<proteinExistence type="predicted"/>
<dbReference type="EMBL" id="LODT01000007">
    <property type="protein sequence ID" value="KYR01429.1"/>
    <property type="molecule type" value="Genomic_DNA"/>
</dbReference>
<dbReference type="InterPro" id="IPR004046">
    <property type="entry name" value="GST_C"/>
</dbReference>
<name>A0A152A5D2_TIELA</name>
<sequence length="201" mass="23420">MTIELIYLDGKGKGQFIRNLLQYFKVPFKDTRVTDIDESLRDTLPYGQLPYFIESDGNGVISFSMAQCTAIVRYLSKKFEFRPSTAREQAMADEILESTQDLLIYNYYLREPKEKERFRSYTIPKILGRWEGRLEQNDPCNCLIGCQLTFADLCAFTAIDELHLMPIVEKSFPKLTNLCQHFYNSEIGDYLKSESIQSLTW</sequence>
<dbReference type="InterPro" id="IPR036282">
    <property type="entry name" value="Glutathione-S-Trfase_C_sf"/>
</dbReference>
<dbReference type="PANTHER" id="PTHR11571">
    <property type="entry name" value="GLUTATHIONE S-TRANSFERASE"/>
    <property type="match status" value="1"/>
</dbReference>
<keyword evidence="3" id="KW-0808">Transferase</keyword>
<dbReference type="InterPro" id="IPR004045">
    <property type="entry name" value="Glutathione_S-Trfase_N"/>
</dbReference>